<dbReference type="Pfam" id="PF02678">
    <property type="entry name" value="Pirin"/>
    <property type="match status" value="1"/>
</dbReference>
<evidence type="ECO:0000256" key="2">
    <source>
        <dbReference type="RuleBase" id="RU003457"/>
    </source>
</evidence>
<feature type="domain" description="Pirin N-terminal" evidence="3">
    <location>
        <begin position="57"/>
        <end position="112"/>
    </location>
</feature>
<dbReference type="PANTHER" id="PTHR13903:SF8">
    <property type="entry name" value="PIRIN"/>
    <property type="match status" value="1"/>
</dbReference>
<dbReference type="CDD" id="cd02247">
    <property type="entry name" value="cupin_pirin_C"/>
    <property type="match status" value="1"/>
</dbReference>
<evidence type="ECO:0000313" key="5">
    <source>
        <dbReference type="EMBL" id="MFD2520159.1"/>
    </source>
</evidence>
<dbReference type="Pfam" id="PF05726">
    <property type="entry name" value="Pirin_C"/>
    <property type="match status" value="1"/>
</dbReference>
<feature type="domain" description="Pirin C-terminal" evidence="4">
    <location>
        <begin position="166"/>
        <end position="270"/>
    </location>
</feature>
<dbReference type="InterPro" id="IPR008778">
    <property type="entry name" value="Pirin_C_dom"/>
</dbReference>
<gene>
    <name evidence="5" type="ORF">ACFSR2_04640</name>
</gene>
<dbReference type="SUPFAM" id="SSF51182">
    <property type="entry name" value="RmlC-like cupins"/>
    <property type="match status" value="1"/>
</dbReference>
<reference evidence="6" key="1">
    <citation type="journal article" date="2019" name="Int. J. Syst. Evol. Microbiol.">
        <title>The Global Catalogue of Microorganisms (GCM) 10K type strain sequencing project: providing services to taxonomists for standard genome sequencing and annotation.</title>
        <authorList>
            <consortium name="The Broad Institute Genomics Platform"/>
            <consortium name="The Broad Institute Genome Sequencing Center for Infectious Disease"/>
            <person name="Wu L."/>
            <person name="Ma J."/>
        </authorList>
    </citation>
    <scope>NUCLEOTIDE SEQUENCE [LARGE SCALE GENOMIC DNA]</scope>
    <source>
        <strain evidence="6">KCTC 52344</strain>
    </source>
</reference>
<sequence length="291" mass="32476">MEQRTIKHIDTPHGHQGFLGVGHTAKALIDGKDFAHTDPFILLMDDALNLPGGKPVGGAHPHAGFETVTLVLQGDEKDWHTGSLEIMTAGKGIIHTEEIAAKTNMHILQLWLALPPEKRWIEPSWQQILLEDVPTLKTDKAEIRVYSGSSNNLTSPLSNHTPLTLVDFRVEKNATITQQIPSTYNGFIYVLEGSVTIGETPIKYGQVAWLNEAKETGDTEIVFKTDEQGARFVLYTAAPHHAPIVSYGPFIGNINRDIIRLYEEYHVGKMPHLNNLDESRKTWHRKVAELS</sequence>
<dbReference type="EMBL" id="JBHULC010000004">
    <property type="protein sequence ID" value="MFD2520159.1"/>
    <property type="molecule type" value="Genomic_DNA"/>
</dbReference>
<dbReference type="PANTHER" id="PTHR13903">
    <property type="entry name" value="PIRIN-RELATED"/>
    <property type="match status" value="1"/>
</dbReference>
<protein>
    <submittedName>
        <fullName evidence="5">Pirin family protein</fullName>
    </submittedName>
</protein>
<dbReference type="Gene3D" id="2.60.120.10">
    <property type="entry name" value="Jelly Rolls"/>
    <property type="match status" value="2"/>
</dbReference>
<dbReference type="InterPro" id="IPR012093">
    <property type="entry name" value="Pirin"/>
</dbReference>
<organism evidence="5 6">
    <name type="scientific">Emticicia soli</name>
    <dbReference type="NCBI Taxonomy" id="2027878"/>
    <lineage>
        <taxon>Bacteria</taxon>
        <taxon>Pseudomonadati</taxon>
        <taxon>Bacteroidota</taxon>
        <taxon>Cytophagia</taxon>
        <taxon>Cytophagales</taxon>
        <taxon>Leadbetterellaceae</taxon>
        <taxon>Emticicia</taxon>
    </lineage>
</organism>
<evidence type="ECO:0000259" key="4">
    <source>
        <dbReference type="Pfam" id="PF05726"/>
    </source>
</evidence>
<name>A0ABW5J4T9_9BACT</name>
<keyword evidence="6" id="KW-1185">Reference proteome</keyword>
<evidence type="ECO:0000256" key="1">
    <source>
        <dbReference type="ARBA" id="ARBA00008416"/>
    </source>
</evidence>
<evidence type="ECO:0000259" key="3">
    <source>
        <dbReference type="Pfam" id="PF02678"/>
    </source>
</evidence>
<dbReference type="InterPro" id="IPR014710">
    <property type="entry name" value="RmlC-like_jellyroll"/>
</dbReference>
<accession>A0ABW5J4T9</accession>
<dbReference type="RefSeq" id="WP_340235571.1">
    <property type="nucleotide sequence ID" value="NZ_JBBEWC010000004.1"/>
</dbReference>
<dbReference type="InterPro" id="IPR003829">
    <property type="entry name" value="Pirin_N_dom"/>
</dbReference>
<dbReference type="Proteomes" id="UP001597510">
    <property type="component" value="Unassembled WGS sequence"/>
</dbReference>
<comment type="caution">
    <text evidence="5">The sequence shown here is derived from an EMBL/GenBank/DDBJ whole genome shotgun (WGS) entry which is preliminary data.</text>
</comment>
<evidence type="ECO:0000313" key="6">
    <source>
        <dbReference type="Proteomes" id="UP001597510"/>
    </source>
</evidence>
<proteinExistence type="inferred from homology"/>
<dbReference type="PIRSF" id="PIRSF006232">
    <property type="entry name" value="Pirin"/>
    <property type="match status" value="1"/>
</dbReference>
<dbReference type="InterPro" id="IPR011051">
    <property type="entry name" value="RmlC_Cupin_sf"/>
</dbReference>
<comment type="similarity">
    <text evidence="1 2">Belongs to the pirin family.</text>
</comment>